<evidence type="ECO:0000259" key="1">
    <source>
        <dbReference type="Pfam" id="PF00144"/>
    </source>
</evidence>
<feature type="domain" description="Beta-lactamase-related" evidence="1">
    <location>
        <begin position="46"/>
        <end position="424"/>
    </location>
</feature>
<evidence type="ECO:0000313" key="2">
    <source>
        <dbReference type="EMBL" id="SUZ48014.1"/>
    </source>
</evidence>
<name>A0A381N1U1_9ZZZZ</name>
<proteinExistence type="predicted"/>
<dbReference type="InterPro" id="IPR001466">
    <property type="entry name" value="Beta-lactam-related"/>
</dbReference>
<dbReference type="Pfam" id="PF00144">
    <property type="entry name" value="Beta-lactamase"/>
    <property type="match status" value="1"/>
</dbReference>
<dbReference type="InterPro" id="IPR012338">
    <property type="entry name" value="Beta-lactam/transpept-like"/>
</dbReference>
<dbReference type="Gene3D" id="3.40.710.10">
    <property type="entry name" value="DD-peptidase/beta-lactamase superfamily"/>
    <property type="match status" value="1"/>
</dbReference>
<accession>A0A381N1U1</accession>
<dbReference type="SUPFAM" id="SSF56601">
    <property type="entry name" value="beta-lactamase/transpeptidase-like"/>
    <property type="match status" value="1"/>
</dbReference>
<protein>
    <recommendedName>
        <fullName evidence="1">Beta-lactamase-related domain-containing protein</fullName>
    </recommendedName>
</protein>
<dbReference type="EMBL" id="UINC01000047">
    <property type="protein sequence ID" value="SUZ48014.1"/>
    <property type="molecule type" value="Genomic_DNA"/>
</dbReference>
<dbReference type="InterPro" id="IPR050789">
    <property type="entry name" value="Diverse_Enzym_Activities"/>
</dbReference>
<dbReference type="PANTHER" id="PTHR43283:SF3">
    <property type="entry name" value="BETA-LACTAMASE FAMILY PROTEIN (AFU_ORTHOLOGUE AFUA_5G07500)"/>
    <property type="match status" value="1"/>
</dbReference>
<reference evidence="2" key="1">
    <citation type="submission" date="2018-05" db="EMBL/GenBank/DDBJ databases">
        <authorList>
            <person name="Lanie J.A."/>
            <person name="Ng W.-L."/>
            <person name="Kazmierczak K.M."/>
            <person name="Andrzejewski T.M."/>
            <person name="Davidsen T.M."/>
            <person name="Wayne K.J."/>
            <person name="Tettelin H."/>
            <person name="Glass J.I."/>
            <person name="Rusch D."/>
            <person name="Podicherti R."/>
            <person name="Tsui H.-C.T."/>
            <person name="Winkler M.E."/>
        </authorList>
    </citation>
    <scope>NUCLEOTIDE SEQUENCE</scope>
</reference>
<gene>
    <name evidence="2" type="ORF">METZ01_LOCUS868</name>
</gene>
<organism evidence="2">
    <name type="scientific">marine metagenome</name>
    <dbReference type="NCBI Taxonomy" id="408172"/>
    <lineage>
        <taxon>unclassified sequences</taxon>
        <taxon>metagenomes</taxon>
        <taxon>ecological metagenomes</taxon>
    </lineage>
</organism>
<sequence length="439" mass="49340">MITKLAELFKRYTQEKRKGDEIVKQEKTAPEEVGMSLKRLERIRPVMQGYVDQKKIAGLSTMIARKGKVVHFEQVGQLDKELNKPMTEDAVFRIYSMTKPIICVALMTLYEQGKFQLTDPVAKFIPAFNDLKVLECDEKGEAKEVDLVRPPTIRSLLTHTSGLSYDFLEDFPVAELYRQAGILNNAESTLEELVHELSRLPLAFQPASNWHYSLGIDVAARLIEIISGQALEQFLKENIFDPLGMVDTGFSVDPEEQHRIAAMYGLPDLCSPKMTMSKLFDAWSSGFNERIDVSATYPASKSVAFARGGHGLFSTSWDYLRFSQMLLNEGELAGVRILARKTVNLMHTNYLQDDLLPYVIADPPAYGYGFGLGSRVLMNVAESEKPGSVGEFGWAGAAKTYYWVDPQEEIIGILMSQSMMQFEKPEADLQVLTYQALIA</sequence>
<dbReference type="AlphaFoldDB" id="A0A381N1U1"/>
<dbReference type="PANTHER" id="PTHR43283">
    <property type="entry name" value="BETA-LACTAMASE-RELATED"/>
    <property type="match status" value="1"/>
</dbReference>